<sequence length="388" mass="44029">MGPKKGRRNLKRLKTTEVAERAKEPPDPQDNSEPGAFVPFSGAGHSLGEGCGLRRLPVDGRKCNVKPAAGYLLFPEPQTKWPPVSEGIQESKNVKHLKSDTKQTEFLEPVDRKMLVYHMDARAEPSTDVNEEDLPEDFFQVTSEDVKKRYAQLQTDRRELEEAPLLTSALREDHMIRQMQRHPKVVIRICFPDRHVLQGVFRPLETVGNLKQFVRNHLIDPQLQFCLCKSVPECSALLLLWSRNRLFPASTLLECHRLSCTGRCSCSKLRAEVTHLITHLTCSGRVFSAPRGSRGIDQSAEGSGRQLEVSEEFVSPHTPAFRLPYRDAPQASGHSGPPHTQVAQAARKKMKICSEEKWLSLQEWNTLFLAGIKQEHFWFFLPLTQNLL</sequence>
<dbReference type="AlphaFoldDB" id="A0A6P8F8C1"/>
<proteinExistence type="predicted"/>
<feature type="region of interest" description="Disordered" evidence="1">
    <location>
        <begin position="1"/>
        <end position="42"/>
    </location>
</feature>
<dbReference type="OrthoDB" id="440781at2759"/>
<dbReference type="GeneID" id="116219960"/>
<name>A0A6P8F8C1_CLUHA</name>
<dbReference type="SUPFAM" id="SSF54236">
    <property type="entry name" value="Ubiquitin-like"/>
    <property type="match status" value="1"/>
</dbReference>
<dbReference type="InterPro" id="IPR029071">
    <property type="entry name" value="Ubiquitin-like_domsf"/>
</dbReference>
<dbReference type="KEGG" id="char:116219960"/>
<evidence type="ECO:0000313" key="3">
    <source>
        <dbReference type="RefSeq" id="XP_031420035.1"/>
    </source>
</evidence>
<dbReference type="GO" id="GO:0006886">
    <property type="term" value="P:intracellular protein transport"/>
    <property type="evidence" value="ECO:0007669"/>
    <property type="project" value="TreeGrafter"/>
</dbReference>
<dbReference type="GO" id="GO:0005634">
    <property type="term" value="C:nucleus"/>
    <property type="evidence" value="ECO:0007669"/>
    <property type="project" value="TreeGrafter"/>
</dbReference>
<dbReference type="GO" id="GO:0012506">
    <property type="term" value="C:vesicle membrane"/>
    <property type="evidence" value="ECO:0007669"/>
    <property type="project" value="TreeGrafter"/>
</dbReference>
<dbReference type="GO" id="GO:0042593">
    <property type="term" value="P:glucose homeostasis"/>
    <property type="evidence" value="ECO:0007669"/>
    <property type="project" value="TreeGrafter"/>
</dbReference>
<protein>
    <submittedName>
        <fullName evidence="3">Tether containing UBX domain for GLUT4-like isoform X1</fullName>
    </submittedName>
</protein>
<feature type="compositionally biased region" description="Basic and acidic residues" evidence="1">
    <location>
        <begin position="14"/>
        <end position="26"/>
    </location>
</feature>
<dbReference type="GO" id="GO:0005737">
    <property type="term" value="C:cytoplasm"/>
    <property type="evidence" value="ECO:0007669"/>
    <property type="project" value="TreeGrafter"/>
</dbReference>
<dbReference type="PANTHER" id="PTHR46467:SF1">
    <property type="entry name" value="TETHER CONTAINING UBX DOMAIN FOR GLUT4"/>
    <property type="match status" value="1"/>
</dbReference>
<organism evidence="2 3">
    <name type="scientific">Clupea harengus</name>
    <name type="common">Atlantic herring</name>
    <dbReference type="NCBI Taxonomy" id="7950"/>
    <lineage>
        <taxon>Eukaryota</taxon>
        <taxon>Metazoa</taxon>
        <taxon>Chordata</taxon>
        <taxon>Craniata</taxon>
        <taxon>Vertebrata</taxon>
        <taxon>Euteleostomi</taxon>
        <taxon>Actinopterygii</taxon>
        <taxon>Neopterygii</taxon>
        <taxon>Teleostei</taxon>
        <taxon>Clupei</taxon>
        <taxon>Clupeiformes</taxon>
        <taxon>Clupeoidei</taxon>
        <taxon>Clupeidae</taxon>
        <taxon>Clupea</taxon>
    </lineage>
</organism>
<feature type="compositionally biased region" description="Basic residues" evidence="1">
    <location>
        <begin position="1"/>
        <end position="13"/>
    </location>
</feature>
<dbReference type="PANTHER" id="PTHR46467">
    <property type="entry name" value="TETHER CONTAINING UBX DOMAIN FOR GLUT4"/>
    <property type="match status" value="1"/>
</dbReference>
<evidence type="ECO:0000256" key="1">
    <source>
        <dbReference type="SAM" id="MobiDB-lite"/>
    </source>
</evidence>
<reference evidence="3" key="1">
    <citation type="submission" date="2025-08" db="UniProtKB">
        <authorList>
            <consortium name="RefSeq"/>
        </authorList>
    </citation>
    <scope>IDENTIFICATION</scope>
</reference>
<accession>A0A6P8F8C1</accession>
<evidence type="ECO:0000313" key="2">
    <source>
        <dbReference type="Proteomes" id="UP000515152"/>
    </source>
</evidence>
<gene>
    <name evidence="3" type="primary">LOC116219960</name>
</gene>
<dbReference type="Proteomes" id="UP000515152">
    <property type="component" value="Chromosome 1"/>
</dbReference>
<keyword evidence="2" id="KW-1185">Reference proteome</keyword>
<dbReference type="RefSeq" id="XP_031420035.1">
    <property type="nucleotide sequence ID" value="XM_031564175.2"/>
</dbReference>